<organism evidence="11 12">
    <name type="scientific">Platanthera guangdongensis</name>
    <dbReference type="NCBI Taxonomy" id="2320717"/>
    <lineage>
        <taxon>Eukaryota</taxon>
        <taxon>Viridiplantae</taxon>
        <taxon>Streptophyta</taxon>
        <taxon>Embryophyta</taxon>
        <taxon>Tracheophyta</taxon>
        <taxon>Spermatophyta</taxon>
        <taxon>Magnoliopsida</taxon>
        <taxon>Liliopsida</taxon>
        <taxon>Asparagales</taxon>
        <taxon>Orchidaceae</taxon>
        <taxon>Orchidoideae</taxon>
        <taxon>Orchideae</taxon>
        <taxon>Orchidinae</taxon>
        <taxon>Platanthera</taxon>
    </lineage>
</organism>
<feature type="region of interest" description="Disordered" evidence="9">
    <location>
        <begin position="165"/>
        <end position="211"/>
    </location>
</feature>
<evidence type="ECO:0000256" key="3">
    <source>
        <dbReference type="ARBA" id="ARBA00023015"/>
    </source>
</evidence>
<dbReference type="Pfam" id="PF00847">
    <property type="entry name" value="AP2"/>
    <property type="match status" value="1"/>
</dbReference>
<protein>
    <submittedName>
        <fullName evidence="11">Ethylene-responsive transcription factor ERF061</fullName>
    </submittedName>
</protein>
<name>A0ABR2N4C2_9ASPA</name>
<dbReference type="EMBL" id="JBBWWR010000001">
    <property type="protein sequence ID" value="KAK8970991.1"/>
    <property type="molecule type" value="Genomic_DNA"/>
</dbReference>
<evidence type="ECO:0000256" key="1">
    <source>
        <dbReference type="ARBA" id="ARBA00004123"/>
    </source>
</evidence>
<dbReference type="SUPFAM" id="SSF54171">
    <property type="entry name" value="DNA-binding domain"/>
    <property type="match status" value="1"/>
</dbReference>
<sequence>MESQTPSTASGEINSTLSDILLSGTNAIDTIFSHLPPTPAFSPTAEPLGSSVYHRQKELLRRFSHHTLVASLKPGSKKKNLYRGVRQRHWGKWVAEIRLPQNPMRLWLGTYDCPELAAYAYDRAAYKLCGEYARLNFPQLADGGGDCSERLRGLSSVVDSKIQALSRRMSKKGGAGGKRGEKRREAAEESSSSVSVENLMGSGGGGGGGEMEVGQCSIARAPSFDAELIWELLAN</sequence>
<accession>A0ABR2N4C2</accession>
<evidence type="ECO:0000256" key="7">
    <source>
        <dbReference type="ARBA" id="ARBA00023242"/>
    </source>
</evidence>
<comment type="caution">
    <text evidence="11">The sequence shown here is derived from an EMBL/GenBank/DDBJ whole genome shotgun (WGS) entry which is preliminary data.</text>
</comment>
<keyword evidence="5" id="KW-0010">Activator</keyword>
<comment type="subcellular location">
    <subcellularLocation>
        <location evidence="1">Nucleus</location>
    </subcellularLocation>
</comment>
<evidence type="ECO:0000256" key="9">
    <source>
        <dbReference type="SAM" id="MobiDB-lite"/>
    </source>
</evidence>
<evidence type="ECO:0000256" key="5">
    <source>
        <dbReference type="ARBA" id="ARBA00023159"/>
    </source>
</evidence>
<feature type="domain" description="AP2/ERF" evidence="10">
    <location>
        <begin position="81"/>
        <end position="138"/>
    </location>
</feature>
<dbReference type="PROSITE" id="PS51032">
    <property type="entry name" value="AP2_ERF"/>
    <property type="match status" value="1"/>
</dbReference>
<evidence type="ECO:0000259" key="10">
    <source>
        <dbReference type="PROSITE" id="PS51032"/>
    </source>
</evidence>
<dbReference type="InterPro" id="IPR051758">
    <property type="entry name" value="ERF/AP2-like"/>
</dbReference>
<gene>
    <name evidence="11" type="primary">ERF061</name>
    <name evidence="11" type="ORF">KSP40_PGU018998</name>
</gene>
<dbReference type="SMART" id="SM00380">
    <property type="entry name" value="AP2"/>
    <property type="match status" value="1"/>
</dbReference>
<evidence type="ECO:0000256" key="2">
    <source>
        <dbReference type="ARBA" id="ARBA00022745"/>
    </source>
</evidence>
<feature type="compositionally biased region" description="Basic and acidic residues" evidence="9">
    <location>
        <begin position="178"/>
        <end position="187"/>
    </location>
</feature>
<keyword evidence="3" id="KW-0805">Transcription regulation</keyword>
<evidence type="ECO:0000313" key="11">
    <source>
        <dbReference type="EMBL" id="KAK8970991.1"/>
    </source>
</evidence>
<keyword evidence="4" id="KW-0238">DNA-binding</keyword>
<evidence type="ECO:0000256" key="4">
    <source>
        <dbReference type="ARBA" id="ARBA00023125"/>
    </source>
</evidence>
<keyword evidence="2" id="KW-0936">Ethylene signaling pathway</keyword>
<dbReference type="InterPro" id="IPR036955">
    <property type="entry name" value="AP2/ERF_dom_sf"/>
</dbReference>
<keyword evidence="12" id="KW-1185">Reference proteome</keyword>
<dbReference type="PRINTS" id="PR00367">
    <property type="entry name" value="ETHRSPELEMNT"/>
</dbReference>
<evidence type="ECO:0000313" key="12">
    <source>
        <dbReference type="Proteomes" id="UP001412067"/>
    </source>
</evidence>
<reference evidence="11 12" key="1">
    <citation type="journal article" date="2022" name="Nat. Plants">
        <title>Genomes of leafy and leafless Platanthera orchids illuminate the evolution of mycoheterotrophy.</title>
        <authorList>
            <person name="Li M.H."/>
            <person name="Liu K.W."/>
            <person name="Li Z."/>
            <person name="Lu H.C."/>
            <person name="Ye Q.L."/>
            <person name="Zhang D."/>
            <person name="Wang J.Y."/>
            <person name="Li Y.F."/>
            <person name="Zhong Z.M."/>
            <person name="Liu X."/>
            <person name="Yu X."/>
            <person name="Liu D.K."/>
            <person name="Tu X.D."/>
            <person name="Liu B."/>
            <person name="Hao Y."/>
            <person name="Liao X.Y."/>
            <person name="Jiang Y.T."/>
            <person name="Sun W.H."/>
            <person name="Chen J."/>
            <person name="Chen Y.Q."/>
            <person name="Ai Y."/>
            <person name="Zhai J.W."/>
            <person name="Wu S.S."/>
            <person name="Zhou Z."/>
            <person name="Hsiao Y.Y."/>
            <person name="Wu W.L."/>
            <person name="Chen Y.Y."/>
            <person name="Lin Y.F."/>
            <person name="Hsu J.L."/>
            <person name="Li C.Y."/>
            <person name="Wang Z.W."/>
            <person name="Zhao X."/>
            <person name="Zhong W.Y."/>
            <person name="Ma X.K."/>
            <person name="Ma L."/>
            <person name="Huang J."/>
            <person name="Chen G.Z."/>
            <person name="Huang M.Z."/>
            <person name="Huang L."/>
            <person name="Peng D.H."/>
            <person name="Luo Y.B."/>
            <person name="Zou S.Q."/>
            <person name="Chen S.P."/>
            <person name="Lan S."/>
            <person name="Tsai W.C."/>
            <person name="Van de Peer Y."/>
            <person name="Liu Z.J."/>
        </authorList>
    </citation>
    <scope>NUCLEOTIDE SEQUENCE [LARGE SCALE GENOMIC DNA]</scope>
    <source>
        <strain evidence="11">Lor288</strain>
    </source>
</reference>
<dbReference type="InterPro" id="IPR001471">
    <property type="entry name" value="AP2/ERF_dom"/>
</dbReference>
<dbReference type="PANTHER" id="PTHR31657">
    <property type="entry name" value="ETHYLENE-RESPONSIVE TRANSCRIPTION FACTOR ERF061"/>
    <property type="match status" value="1"/>
</dbReference>
<comment type="similarity">
    <text evidence="8">Belongs to the AP2/ERF transcription factor family. ERF subfamily.</text>
</comment>
<dbReference type="Proteomes" id="UP001412067">
    <property type="component" value="Unassembled WGS sequence"/>
</dbReference>
<keyword evidence="7" id="KW-0539">Nucleus</keyword>
<dbReference type="Gene3D" id="3.30.730.10">
    <property type="entry name" value="AP2/ERF domain"/>
    <property type="match status" value="1"/>
</dbReference>
<proteinExistence type="inferred from homology"/>
<keyword evidence="6" id="KW-0804">Transcription</keyword>
<evidence type="ECO:0000256" key="8">
    <source>
        <dbReference type="ARBA" id="ARBA00024343"/>
    </source>
</evidence>
<dbReference type="PANTHER" id="PTHR31657:SF20">
    <property type="entry name" value="ETHYLENE-RESPONSIVE TRANSCRIPTION FACTOR ERF061"/>
    <property type="match status" value="1"/>
</dbReference>
<feature type="compositionally biased region" description="Gly residues" evidence="9">
    <location>
        <begin position="201"/>
        <end position="211"/>
    </location>
</feature>
<dbReference type="CDD" id="cd00018">
    <property type="entry name" value="AP2"/>
    <property type="match status" value="1"/>
</dbReference>
<dbReference type="InterPro" id="IPR016177">
    <property type="entry name" value="DNA-bd_dom_sf"/>
</dbReference>
<evidence type="ECO:0000256" key="6">
    <source>
        <dbReference type="ARBA" id="ARBA00023163"/>
    </source>
</evidence>